<proteinExistence type="predicted"/>
<dbReference type="EMBL" id="SNRW01006106">
    <property type="protein sequence ID" value="KAA6383718.1"/>
    <property type="molecule type" value="Genomic_DNA"/>
</dbReference>
<organism evidence="1 2">
    <name type="scientific">Streblomastix strix</name>
    <dbReference type="NCBI Taxonomy" id="222440"/>
    <lineage>
        <taxon>Eukaryota</taxon>
        <taxon>Metamonada</taxon>
        <taxon>Preaxostyla</taxon>
        <taxon>Oxymonadida</taxon>
        <taxon>Streblomastigidae</taxon>
        <taxon>Streblomastix</taxon>
    </lineage>
</organism>
<reference evidence="1 2" key="1">
    <citation type="submission" date="2019-03" db="EMBL/GenBank/DDBJ databases">
        <title>Single cell metagenomics reveals metabolic interactions within the superorganism composed of flagellate Streblomastix strix and complex community of Bacteroidetes bacteria on its surface.</title>
        <authorList>
            <person name="Treitli S.C."/>
            <person name="Kolisko M."/>
            <person name="Husnik F."/>
            <person name="Keeling P."/>
            <person name="Hampl V."/>
        </authorList>
    </citation>
    <scope>NUCLEOTIDE SEQUENCE [LARGE SCALE GENOMIC DNA]</scope>
    <source>
        <strain evidence="1">ST1C</strain>
    </source>
</reference>
<dbReference type="AlphaFoldDB" id="A0A5J4VMA4"/>
<protein>
    <submittedName>
        <fullName evidence="1">Uncharacterized protein</fullName>
    </submittedName>
</protein>
<accession>A0A5J4VMA4</accession>
<evidence type="ECO:0000313" key="1">
    <source>
        <dbReference type="EMBL" id="KAA6383718.1"/>
    </source>
</evidence>
<name>A0A5J4VMA4_9EUKA</name>
<dbReference type="Proteomes" id="UP000324800">
    <property type="component" value="Unassembled WGS sequence"/>
</dbReference>
<comment type="caution">
    <text evidence="1">The sequence shown here is derived from an EMBL/GenBank/DDBJ whole genome shotgun (WGS) entry which is preliminary data.</text>
</comment>
<evidence type="ECO:0000313" key="2">
    <source>
        <dbReference type="Proteomes" id="UP000324800"/>
    </source>
</evidence>
<gene>
    <name evidence="1" type="ORF">EZS28_020754</name>
</gene>
<sequence length="83" mass="9513">MAPNFTNTNGWRKNQTPTASLHIRILPGRELGEDDIPKTASWIEKQIQCELPNPTKEKENYDLIVTQQIHEPCLLGDPRCQET</sequence>